<keyword evidence="2" id="KW-1185">Reference proteome</keyword>
<protein>
    <submittedName>
        <fullName evidence="1">Uncharacterized protein</fullName>
    </submittedName>
</protein>
<comment type="caution">
    <text evidence="1">The sequence shown here is derived from an EMBL/GenBank/DDBJ whole genome shotgun (WGS) entry which is preliminary data.</text>
</comment>
<dbReference type="EMBL" id="JAESWC010000002">
    <property type="protein sequence ID" value="MBL4935402.1"/>
    <property type="molecule type" value="Genomic_DNA"/>
</dbReference>
<accession>A0ABS1T7T5</accession>
<evidence type="ECO:0000313" key="2">
    <source>
        <dbReference type="Proteomes" id="UP000632377"/>
    </source>
</evidence>
<reference evidence="1 2" key="1">
    <citation type="submission" date="2021-01" db="EMBL/GenBank/DDBJ databases">
        <title>Genome public.</title>
        <authorList>
            <person name="Liu C."/>
            <person name="Sun Q."/>
        </authorList>
    </citation>
    <scope>NUCLEOTIDE SEQUENCE [LARGE SCALE GENOMIC DNA]</scope>
    <source>
        <strain evidence="1 2">YIM B02515</strain>
    </source>
</reference>
<dbReference type="RefSeq" id="WP_202748006.1">
    <property type="nucleotide sequence ID" value="NZ_JAESWC010000002.1"/>
</dbReference>
<name>A0ABS1T7T5_9CLOT</name>
<evidence type="ECO:0000313" key="1">
    <source>
        <dbReference type="EMBL" id="MBL4935402.1"/>
    </source>
</evidence>
<gene>
    <name evidence="1" type="ORF">JK636_06480</name>
</gene>
<organism evidence="1 2">
    <name type="scientific">Clostridium rhizosphaerae</name>
    <dbReference type="NCBI Taxonomy" id="2803861"/>
    <lineage>
        <taxon>Bacteria</taxon>
        <taxon>Bacillati</taxon>
        <taxon>Bacillota</taxon>
        <taxon>Clostridia</taxon>
        <taxon>Eubacteriales</taxon>
        <taxon>Clostridiaceae</taxon>
        <taxon>Clostridium</taxon>
    </lineage>
</organism>
<dbReference type="Proteomes" id="UP000632377">
    <property type="component" value="Unassembled WGS sequence"/>
</dbReference>
<sequence>MKKHYSVVLMFDQSNCAVKQISKNTYDQIQDMRKRGQDDETIVKSLTEINTMEDNIVINGITIQEAEERAQGEGEDFVVLQAFTS</sequence>
<proteinExistence type="predicted"/>